<feature type="compositionally biased region" description="Polar residues" evidence="1">
    <location>
        <begin position="82"/>
        <end position="95"/>
    </location>
</feature>
<reference evidence="2 3" key="1">
    <citation type="journal article" date="2019" name="Int. J. Syst. Evol. Microbiol.">
        <title>The Global Catalogue of Microorganisms (GCM) 10K type strain sequencing project: providing services to taxonomists for standard genome sequencing and annotation.</title>
        <authorList>
            <consortium name="The Broad Institute Genomics Platform"/>
            <consortium name="The Broad Institute Genome Sequencing Center for Infectious Disease"/>
            <person name="Wu L."/>
            <person name="Ma J."/>
        </authorList>
    </citation>
    <scope>NUCLEOTIDE SEQUENCE [LARGE SCALE GENOMIC DNA]</scope>
    <source>
        <strain evidence="2 3">JCM 13249</strain>
    </source>
</reference>
<dbReference type="EMBL" id="BAAALS010000012">
    <property type="protein sequence ID" value="GAA1755073.1"/>
    <property type="molecule type" value="Genomic_DNA"/>
</dbReference>
<feature type="compositionally biased region" description="Acidic residues" evidence="1">
    <location>
        <begin position="37"/>
        <end position="47"/>
    </location>
</feature>
<feature type="region of interest" description="Disordered" evidence="1">
    <location>
        <begin position="12"/>
        <end position="95"/>
    </location>
</feature>
<keyword evidence="3" id="KW-1185">Reference proteome</keyword>
<comment type="caution">
    <text evidence="2">The sequence shown here is derived from an EMBL/GenBank/DDBJ whole genome shotgun (WGS) entry which is preliminary data.</text>
</comment>
<evidence type="ECO:0000313" key="3">
    <source>
        <dbReference type="Proteomes" id="UP001500655"/>
    </source>
</evidence>
<dbReference type="Proteomes" id="UP001500655">
    <property type="component" value="Unassembled WGS sequence"/>
</dbReference>
<accession>A0ABN2KFY8</accession>
<dbReference type="RefSeq" id="WP_344081254.1">
    <property type="nucleotide sequence ID" value="NZ_BAAALS010000012.1"/>
</dbReference>
<proteinExistence type="predicted"/>
<organism evidence="2 3">
    <name type="scientific">Luedemannella helvata</name>
    <dbReference type="NCBI Taxonomy" id="349315"/>
    <lineage>
        <taxon>Bacteria</taxon>
        <taxon>Bacillati</taxon>
        <taxon>Actinomycetota</taxon>
        <taxon>Actinomycetes</taxon>
        <taxon>Micromonosporales</taxon>
        <taxon>Micromonosporaceae</taxon>
        <taxon>Luedemannella</taxon>
    </lineage>
</organism>
<name>A0ABN2KFY8_9ACTN</name>
<sequence length="95" mass="10106">MRYRLLVAAALKIRGDQSDPEQGEGTQMTDAPGDADPTAEAEAESEDLPQPFENRAARRSKGKAPVNPIGGAAGRVRGRSGTVQSPRQYGNRRSG</sequence>
<protein>
    <submittedName>
        <fullName evidence="2">Uncharacterized protein</fullName>
    </submittedName>
</protein>
<evidence type="ECO:0000313" key="2">
    <source>
        <dbReference type="EMBL" id="GAA1755073.1"/>
    </source>
</evidence>
<evidence type="ECO:0000256" key="1">
    <source>
        <dbReference type="SAM" id="MobiDB-lite"/>
    </source>
</evidence>
<gene>
    <name evidence="2" type="ORF">GCM10009681_27780</name>
</gene>